<keyword evidence="16" id="KW-0675">Receptor</keyword>
<comment type="subcellular location">
    <subcellularLocation>
        <location evidence="1 11">Cell outer membrane</location>
        <topology evidence="1 11">Multi-pass membrane protein</topology>
    </subcellularLocation>
</comment>
<organism evidence="16 17">
    <name type="scientific">Caulobacter ginsengisoli</name>
    <dbReference type="NCBI Taxonomy" id="400775"/>
    <lineage>
        <taxon>Bacteria</taxon>
        <taxon>Pseudomonadati</taxon>
        <taxon>Pseudomonadota</taxon>
        <taxon>Alphaproteobacteria</taxon>
        <taxon>Caulobacterales</taxon>
        <taxon>Caulobacteraceae</taxon>
        <taxon>Caulobacter</taxon>
    </lineage>
</organism>
<dbReference type="PANTHER" id="PTHR32552:SF81">
    <property type="entry name" value="TONB-DEPENDENT OUTER MEMBRANE RECEPTOR"/>
    <property type="match status" value="1"/>
</dbReference>
<dbReference type="Gene3D" id="2.40.170.20">
    <property type="entry name" value="TonB-dependent receptor, beta-barrel domain"/>
    <property type="match status" value="1"/>
</dbReference>
<evidence type="ECO:0000259" key="14">
    <source>
        <dbReference type="Pfam" id="PF00593"/>
    </source>
</evidence>
<evidence type="ECO:0000313" key="17">
    <source>
        <dbReference type="Proteomes" id="UP001228905"/>
    </source>
</evidence>
<keyword evidence="3 11" id="KW-1134">Transmembrane beta strand</keyword>
<keyword evidence="5 11" id="KW-0812">Transmembrane</keyword>
<evidence type="ECO:0000256" key="5">
    <source>
        <dbReference type="ARBA" id="ARBA00022692"/>
    </source>
</evidence>
<keyword evidence="4" id="KW-0410">Iron transport</keyword>
<evidence type="ECO:0000256" key="10">
    <source>
        <dbReference type="ARBA" id="ARBA00023237"/>
    </source>
</evidence>
<dbReference type="Pfam" id="PF00593">
    <property type="entry name" value="TonB_dep_Rec_b-barrel"/>
    <property type="match status" value="1"/>
</dbReference>
<keyword evidence="7" id="KW-0406">Ion transport</keyword>
<keyword evidence="10 11" id="KW-0998">Cell outer membrane</keyword>
<dbReference type="InterPro" id="IPR039426">
    <property type="entry name" value="TonB-dep_rcpt-like"/>
</dbReference>
<keyword evidence="2 11" id="KW-0813">Transport</keyword>
<dbReference type="CDD" id="cd01347">
    <property type="entry name" value="ligand_gated_channel"/>
    <property type="match status" value="1"/>
</dbReference>
<evidence type="ECO:0000259" key="15">
    <source>
        <dbReference type="Pfam" id="PF07715"/>
    </source>
</evidence>
<keyword evidence="6" id="KW-0408">Iron</keyword>
<accession>A0ABU0IRE6</accession>
<comment type="caution">
    <text evidence="16">The sequence shown here is derived from an EMBL/GenBank/DDBJ whole genome shotgun (WGS) entry which is preliminary data.</text>
</comment>
<evidence type="ECO:0000256" key="12">
    <source>
        <dbReference type="RuleBase" id="RU003357"/>
    </source>
</evidence>
<name>A0ABU0IRE6_9CAUL</name>
<sequence>MIQRLLKTTALGLTLAGLAAPAFAQDAPPPKAERGDTTTLSDLVVTAQRREEAAQDVAVALTVLKGDDLADRGVVNVNQLQYAVPGLEAVPAFGGGQPQFRLRGVGFDDYASNNTSTVGVYVNEVAYPFPVQTQGVIFDIGRVEVLRGPQGTLYGRNTTGGAINFITNRPTSTFTAGATLEAGSNDQVKAEAYVSGPLADTLRFRLSGITQQGGAWQSNRTTGESIGDKDRSAIRGLLQWDITPKVDLTIDAHWSQDQSDGAGLYLFAPLAFAPPTIPADASPSKTGWGGSTTFTGFTGIGTTDKPFKDNTAKGIDITLNADLGFATLTSITAFEKFDRREFNDWDASARAFAGTYFDTDAKVFSQELRLASAPSDGPTDWVIGAYYSKEDLDEEFASDFFESLLFDTDTLYKQHVRSGSVFGQIGYRITPTVRLVGGLRYESEKRGLDNFITQGVFAPGGAGIGFIPPSDVSKTNNEWSGKLGIEWRPNDDTLVYATISRGIKSGGFTAYNTPDVTLLHPIAPEKLLAYELGFKTDFAGDTVRLNGAVFYYDYKDQQVQSAIYTAFGPIGNIVNADAHIWGAEAELQWKPTRELQINQSLSYKTGEFDDFVDLDIAASILAGHAVFKQRAGENEGFPAWSYIGDVSYIWDLGGYDLEAETNYAFHDKAKPVLLGPTYNVDSYWLANANLTLTPHDGPWSVSLWGRNILDEKYDLTRNFFLPGISIAAPGEPATWGIRVGVKY</sequence>
<feature type="signal peptide" evidence="13">
    <location>
        <begin position="1"/>
        <end position="24"/>
    </location>
</feature>
<feature type="domain" description="TonB-dependent receptor-like beta-barrel" evidence="14">
    <location>
        <begin position="285"/>
        <end position="708"/>
    </location>
</feature>
<evidence type="ECO:0000256" key="2">
    <source>
        <dbReference type="ARBA" id="ARBA00022448"/>
    </source>
</evidence>
<dbReference type="Proteomes" id="UP001228905">
    <property type="component" value="Unassembled WGS sequence"/>
</dbReference>
<dbReference type="InterPro" id="IPR012910">
    <property type="entry name" value="Plug_dom"/>
</dbReference>
<keyword evidence="9 11" id="KW-0472">Membrane</keyword>
<evidence type="ECO:0000256" key="3">
    <source>
        <dbReference type="ARBA" id="ARBA00022452"/>
    </source>
</evidence>
<comment type="similarity">
    <text evidence="11 12">Belongs to the TonB-dependent receptor family.</text>
</comment>
<evidence type="ECO:0000256" key="1">
    <source>
        <dbReference type="ARBA" id="ARBA00004571"/>
    </source>
</evidence>
<keyword evidence="13" id="KW-0732">Signal</keyword>
<dbReference type="InterPro" id="IPR036942">
    <property type="entry name" value="Beta-barrel_TonB_sf"/>
</dbReference>
<evidence type="ECO:0000256" key="8">
    <source>
        <dbReference type="ARBA" id="ARBA00023077"/>
    </source>
</evidence>
<evidence type="ECO:0000256" key="6">
    <source>
        <dbReference type="ARBA" id="ARBA00023004"/>
    </source>
</evidence>
<feature type="chain" id="PRO_5045290972" evidence="13">
    <location>
        <begin position="25"/>
        <end position="743"/>
    </location>
</feature>
<evidence type="ECO:0000256" key="7">
    <source>
        <dbReference type="ARBA" id="ARBA00023065"/>
    </source>
</evidence>
<reference evidence="16 17" key="1">
    <citation type="submission" date="2023-07" db="EMBL/GenBank/DDBJ databases">
        <title>Genomic Encyclopedia of Type Strains, Phase IV (KMG-IV): sequencing the most valuable type-strain genomes for metagenomic binning, comparative biology and taxonomic classification.</title>
        <authorList>
            <person name="Goeker M."/>
        </authorList>
    </citation>
    <scope>NUCLEOTIDE SEQUENCE [LARGE SCALE GENOMIC DNA]</scope>
    <source>
        <strain evidence="16 17">DSM 18695</strain>
    </source>
</reference>
<evidence type="ECO:0000256" key="4">
    <source>
        <dbReference type="ARBA" id="ARBA00022496"/>
    </source>
</evidence>
<evidence type="ECO:0000256" key="9">
    <source>
        <dbReference type="ARBA" id="ARBA00023136"/>
    </source>
</evidence>
<keyword evidence="17" id="KW-1185">Reference proteome</keyword>
<dbReference type="RefSeq" id="WP_307349366.1">
    <property type="nucleotide sequence ID" value="NZ_JAUSVS010000004.1"/>
</dbReference>
<dbReference type="EMBL" id="JAUSVS010000004">
    <property type="protein sequence ID" value="MDQ0464585.1"/>
    <property type="molecule type" value="Genomic_DNA"/>
</dbReference>
<evidence type="ECO:0000313" key="16">
    <source>
        <dbReference type="EMBL" id="MDQ0464585.1"/>
    </source>
</evidence>
<evidence type="ECO:0000256" key="13">
    <source>
        <dbReference type="SAM" id="SignalP"/>
    </source>
</evidence>
<dbReference type="PANTHER" id="PTHR32552">
    <property type="entry name" value="FERRICHROME IRON RECEPTOR-RELATED"/>
    <property type="match status" value="1"/>
</dbReference>
<protein>
    <submittedName>
        <fullName evidence="16">Outer membrane receptor protein involved in Fe transport</fullName>
    </submittedName>
</protein>
<evidence type="ECO:0000256" key="11">
    <source>
        <dbReference type="PROSITE-ProRule" id="PRU01360"/>
    </source>
</evidence>
<gene>
    <name evidence="16" type="ORF">QO010_002369</name>
</gene>
<dbReference type="SUPFAM" id="SSF56935">
    <property type="entry name" value="Porins"/>
    <property type="match status" value="1"/>
</dbReference>
<dbReference type="Pfam" id="PF07715">
    <property type="entry name" value="Plug"/>
    <property type="match status" value="1"/>
</dbReference>
<proteinExistence type="inferred from homology"/>
<dbReference type="InterPro" id="IPR000531">
    <property type="entry name" value="Beta-barrel_TonB"/>
</dbReference>
<feature type="domain" description="TonB-dependent receptor plug" evidence="15">
    <location>
        <begin position="54"/>
        <end position="162"/>
    </location>
</feature>
<dbReference type="PROSITE" id="PS52016">
    <property type="entry name" value="TONB_DEPENDENT_REC_3"/>
    <property type="match status" value="1"/>
</dbReference>
<keyword evidence="8 12" id="KW-0798">TonB box</keyword>